<name>A0AA40WAU3_LEPIR</name>
<gene>
    <name evidence="1" type="ORF">IQB77_08585</name>
</gene>
<proteinExistence type="predicted"/>
<evidence type="ECO:0000313" key="1">
    <source>
        <dbReference type="EMBL" id="MBE8429914.1"/>
    </source>
</evidence>
<organism evidence="1 2">
    <name type="scientific">Leptospira interrogans serovar Pomona</name>
    <dbReference type="NCBI Taxonomy" id="44276"/>
    <lineage>
        <taxon>Bacteria</taxon>
        <taxon>Pseudomonadati</taxon>
        <taxon>Spirochaetota</taxon>
        <taxon>Spirochaetia</taxon>
        <taxon>Leptospirales</taxon>
        <taxon>Leptospiraceae</taxon>
        <taxon>Leptospira</taxon>
    </lineage>
</organism>
<evidence type="ECO:0000313" key="2">
    <source>
        <dbReference type="Proteomes" id="UP000644282"/>
    </source>
</evidence>
<dbReference type="EMBL" id="JADDXF010000011">
    <property type="protein sequence ID" value="MBE8429914.1"/>
    <property type="molecule type" value="Genomic_DNA"/>
</dbReference>
<reference evidence="1" key="1">
    <citation type="submission" date="2020-10" db="EMBL/GenBank/DDBJ databases">
        <title>New Zealand Leptospira genomics.</title>
        <authorList>
            <person name="Wilkinson D.A."/>
            <person name="Nisa S."/>
            <person name="Moinet M."/>
            <person name="Benschop J."/>
        </authorList>
    </citation>
    <scope>NUCLEOTIDE SEQUENCE</scope>
    <source>
        <strain evidence="1">ESR8</strain>
    </source>
</reference>
<protein>
    <submittedName>
        <fullName evidence="1">Uncharacterized protein</fullName>
    </submittedName>
</protein>
<dbReference type="Proteomes" id="UP000644282">
    <property type="component" value="Unassembled WGS sequence"/>
</dbReference>
<accession>A0AA40WAU3</accession>
<sequence length="65" mass="7954">MIRCKKKLLKIRIPTILEFVLTTRTPENNTKLLTGEFVKKIEVFKKYRKFRIYGIFRVRPKHLNF</sequence>
<dbReference type="AlphaFoldDB" id="A0AA40WAU3"/>
<comment type="caution">
    <text evidence="1">The sequence shown here is derived from an EMBL/GenBank/DDBJ whole genome shotgun (WGS) entry which is preliminary data.</text>
</comment>